<proteinExistence type="predicted"/>
<feature type="compositionally biased region" description="Basic and acidic residues" evidence="1">
    <location>
        <begin position="48"/>
        <end position="81"/>
    </location>
</feature>
<comment type="caution">
    <text evidence="2">The sequence shown here is derived from an EMBL/GenBank/DDBJ whole genome shotgun (WGS) entry which is preliminary data.</text>
</comment>
<gene>
    <name evidence="2" type="ORF">FQN60_018547</name>
</gene>
<dbReference type="AlphaFoldDB" id="A0A5J5DIC1"/>
<evidence type="ECO:0000313" key="3">
    <source>
        <dbReference type="Proteomes" id="UP000327493"/>
    </source>
</evidence>
<name>A0A5J5DIC1_9PERO</name>
<sequence length="91" mass="10032">MRGIFHVERAAEIPPPSPLCVRSRRNRGLQEIPPLVRPGAGGALGRGDGNEGRHHAAREGSRQSAAGHERERAASQREGWREGPPTRVRWD</sequence>
<feature type="compositionally biased region" description="Basic and acidic residues" evidence="1">
    <location>
        <begin position="1"/>
        <end position="11"/>
    </location>
</feature>
<dbReference type="Proteomes" id="UP000327493">
    <property type="component" value="Chromosome 5"/>
</dbReference>
<organism evidence="2 3">
    <name type="scientific">Etheostoma spectabile</name>
    <name type="common">orangethroat darter</name>
    <dbReference type="NCBI Taxonomy" id="54343"/>
    <lineage>
        <taxon>Eukaryota</taxon>
        <taxon>Metazoa</taxon>
        <taxon>Chordata</taxon>
        <taxon>Craniata</taxon>
        <taxon>Vertebrata</taxon>
        <taxon>Euteleostomi</taxon>
        <taxon>Actinopterygii</taxon>
        <taxon>Neopterygii</taxon>
        <taxon>Teleostei</taxon>
        <taxon>Neoteleostei</taxon>
        <taxon>Acanthomorphata</taxon>
        <taxon>Eupercaria</taxon>
        <taxon>Perciformes</taxon>
        <taxon>Percoidei</taxon>
        <taxon>Percidae</taxon>
        <taxon>Etheostomatinae</taxon>
        <taxon>Etheostoma</taxon>
    </lineage>
</organism>
<evidence type="ECO:0000256" key="1">
    <source>
        <dbReference type="SAM" id="MobiDB-lite"/>
    </source>
</evidence>
<accession>A0A5J5DIC1</accession>
<reference evidence="2 3" key="1">
    <citation type="submission" date="2019-08" db="EMBL/GenBank/DDBJ databases">
        <title>A chromosome-level genome assembly, high-density linkage maps, and genome scans reveal the genomic architecture of hybrid incompatibilities underlying speciation via character displacement in darters (Percidae: Etheostominae).</title>
        <authorList>
            <person name="Moran R.L."/>
            <person name="Catchen J.M."/>
            <person name="Fuller R.C."/>
        </authorList>
    </citation>
    <scope>NUCLEOTIDE SEQUENCE [LARGE SCALE GENOMIC DNA]</scope>
    <source>
        <strain evidence="2">EspeVRDwgs_2016</strain>
        <tissue evidence="2">Muscle</tissue>
    </source>
</reference>
<evidence type="ECO:0000313" key="2">
    <source>
        <dbReference type="EMBL" id="KAA8593092.1"/>
    </source>
</evidence>
<keyword evidence="3" id="KW-1185">Reference proteome</keyword>
<feature type="region of interest" description="Disordered" evidence="1">
    <location>
        <begin position="1"/>
        <end position="91"/>
    </location>
</feature>
<dbReference type="EMBL" id="VOFY01000005">
    <property type="protein sequence ID" value="KAA8593092.1"/>
    <property type="molecule type" value="Genomic_DNA"/>
</dbReference>
<protein>
    <submittedName>
        <fullName evidence="2">Uncharacterized protein</fullName>
    </submittedName>
</protein>